<keyword evidence="3" id="KW-0119">Carbohydrate metabolism</keyword>
<dbReference type="SUPFAM" id="SSF53067">
    <property type="entry name" value="Actin-like ATPase domain"/>
    <property type="match status" value="1"/>
</dbReference>
<dbReference type="PANTHER" id="PTHR18964:SF149">
    <property type="entry name" value="BIFUNCTIONAL UDP-N-ACETYLGLUCOSAMINE 2-EPIMERASE_N-ACETYLMANNOSAMINE KINASE"/>
    <property type="match status" value="1"/>
</dbReference>
<dbReference type="RefSeq" id="WP_075035410.1">
    <property type="nucleotide sequence ID" value="NZ_FOSB01000002.1"/>
</dbReference>
<dbReference type="EMBL" id="FOSB01000002">
    <property type="protein sequence ID" value="SFJ47437.1"/>
    <property type="molecule type" value="Genomic_DNA"/>
</dbReference>
<dbReference type="STRING" id="240302.BN982_01398"/>
<dbReference type="Gene3D" id="1.10.10.10">
    <property type="entry name" value="Winged helix-like DNA-binding domain superfamily/Winged helix DNA-binding domain"/>
    <property type="match status" value="1"/>
</dbReference>
<protein>
    <submittedName>
        <fullName evidence="4">Xylose repressor, XylR</fullName>
    </submittedName>
</protein>
<sequence length="395" mass="43799">MTKKYTWNQYTIKNVNKSLVLETILNQSPISRADIANETQLNKGTVSSQVTELLGEGLIYEKGPGESKGGRRPVMLLFNEKAGYSIGVDIGVNYILGIRTDLVGNICEEVTTYFNDLSFEYIRVKLFQVIDQLIQSAPQSEYGIVGIGIGVPGAVNKEGKILLAPNLGWENIDIKGMIHQRYECPVIVENEANAGVYGEKTFGSGRWEKDIIYVSVGVGIGVGLILNGELYRGTDGFSGELGHMTVEGRGHRCRCGNQGCWELYASEQALTSSSQISWKDYVDPLTNMIEKAEKGDEDAIDTFHSIGTYLGIGLTNIINSFNPERVIIGNRITAAQRWIEQPMMGKTKHNALWFQQDSLKIHFSEFNSHSSALGMAAFTFENFLKVNIHEYTSLV</sequence>
<keyword evidence="5" id="KW-1185">Reference proteome</keyword>
<dbReference type="AlphaFoldDB" id="A0A1I3RQ99"/>
<name>A0A1I3RQ99_HALDA</name>
<evidence type="ECO:0000256" key="3">
    <source>
        <dbReference type="ARBA" id="ARBA00022629"/>
    </source>
</evidence>
<keyword evidence="3" id="KW-0859">Xylose metabolism</keyword>
<dbReference type="InterPro" id="IPR049874">
    <property type="entry name" value="ROK_cs"/>
</dbReference>
<dbReference type="PANTHER" id="PTHR18964">
    <property type="entry name" value="ROK (REPRESSOR, ORF, KINASE) FAMILY"/>
    <property type="match status" value="1"/>
</dbReference>
<dbReference type="InterPro" id="IPR036388">
    <property type="entry name" value="WH-like_DNA-bd_sf"/>
</dbReference>
<comment type="similarity">
    <text evidence="2">Belongs to the ROK (NagC/XylR) family.</text>
</comment>
<dbReference type="InterPro" id="IPR036390">
    <property type="entry name" value="WH_DNA-bd_sf"/>
</dbReference>
<dbReference type="InterPro" id="IPR000600">
    <property type="entry name" value="ROK"/>
</dbReference>
<dbReference type="GO" id="GO:0042732">
    <property type="term" value="P:D-xylose metabolic process"/>
    <property type="evidence" value="ECO:0007669"/>
    <property type="project" value="UniProtKB-KW"/>
</dbReference>
<dbReference type="Proteomes" id="UP000183557">
    <property type="component" value="Unassembled WGS sequence"/>
</dbReference>
<dbReference type="InterPro" id="IPR043129">
    <property type="entry name" value="ATPase_NBD"/>
</dbReference>
<dbReference type="Pfam" id="PF00480">
    <property type="entry name" value="ROK"/>
    <property type="match status" value="1"/>
</dbReference>
<evidence type="ECO:0000256" key="1">
    <source>
        <dbReference type="ARBA" id="ARBA00002486"/>
    </source>
</evidence>
<comment type="function">
    <text evidence="1">Transcriptional repressor of xylose-utilizing enzymes.</text>
</comment>
<dbReference type="PROSITE" id="PS01125">
    <property type="entry name" value="ROK"/>
    <property type="match status" value="1"/>
</dbReference>
<reference evidence="5" key="1">
    <citation type="submission" date="2016-10" db="EMBL/GenBank/DDBJ databases">
        <authorList>
            <person name="Varghese N."/>
            <person name="Submissions S."/>
        </authorList>
    </citation>
    <scope>NUCLEOTIDE SEQUENCE [LARGE SCALE GENOMIC DNA]</scope>
    <source>
        <strain evidence="5">CGMCC 1.3704</strain>
    </source>
</reference>
<evidence type="ECO:0000256" key="2">
    <source>
        <dbReference type="ARBA" id="ARBA00006479"/>
    </source>
</evidence>
<dbReference type="OrthoDB" id="9796533at2"/>
<evidence type="ECO:0000313" key="4">
    <source>
        <dbReference type="EMBL" id="SFJ47437.1"/>
    </source>
</evidence>
<dbReference type="Gene3D" id="3.30.420.40">
    <property type="match status" value="2"/>
</dbReference>
<evidence type="ECO:0000313" key="5">
    <source>
        <dbReference type="Proteomes" id="UP000183557"/>
    </source>
</evidence>
<dbReference type="CDD" id="cd24076">
    <property type="entry name" value="ASKHA_ATPase_ROK_BsXylR-like"/>
    <property type="match status" value="1"/>
</dbReference>
<dbReference type="SUPFAM" id="SSF46785">
    <property type="entry name" value="Winged helix' DNA-binding domain"/>
    <property type="match status" value="1"/>
</dbReference>
<proteinExistence type="inferred from homology"/>
<organism evidence="4 5">
    <name type="scientific">Halobacillus dabanensis</name>
    <dbReference type="NCBI Taxonomy" id="240302"/>
    <lineage>
        <taxon>Bacteria</taxon>
        <taxon>Bacillati</taxon>
        <taxon>Bacillota</taxon>
        <taxon>Bacilli</taxon>
        <taxon>Bacillales</taxon>
        <taxon>Bacillaceae</taxon>
        <taxon>Halobacillus</taxon>
    </lineage>
</organism>
<gene>
    <name evidence="4" type="ORF">SAMN04487936_102319</name>
</gene>
<accession>A0A1I3RQ99</accession>